<dbReference type="SUPFAM" id="SSF48108">
    <property type="entry name" value="Carbamoyl phosphate synthetase, large subunit connection domain"/>
    <property type="match status" value="1"/>
</dbReference>
<feature type="binding site" evidence="16">
    <location>
        <position position="780"/>
    </location>
    <ligand>
        <name>ATP</name>
        <dbReference type="ChEBI" id="CHEBI:30616"/>
        <label>2</label>
    </ligand>
</feature>
<dbReference type="InterPro" id="IPR005479">
    <property type="entry name" value="CPAse_ATP-bd"/>
</dbReference>
<dbReference type="UniPathway" id="UPA00068">
    <property type="reaction ID" value="UER00171"/>
</dbReference>
<evidence type="ECO:0000256" key="3">
    <source>
        <dbReference type="ARBA" id="ARBA00009799"/>
    </source>
</evidence>
<dbReference type="InterPro" id="IPR033937">
    <property type="entry name" value="MGS_CPS_CarB"/>
</dbReference>
<name>A0A414Q0M0_FUSMR</name>
<dbReference type="PANTHER" id="PTHR11405:SF53">
    <property type="entry name" value="CARBAMOYL-PHOSPHATE SYNTHASE [AMMONIA], MITOCHONDRIAL"/>
    <property type="match status" value="1"/>
</dbReference>
<dbReference type="InterPro" id="IPR005483">
    <property type="entry name" value="CPSase_dom"/>
</dbReference>
<evidence type="ECO:0000259" key="18">
    <source>
        <dbReference type="PROSITE" id="PS51855"/>
    </source>
</evidence>
<dbReference type="InterPro" id="IPR013815">
    <property type="entry name" value="ATP_grasp_subdomain_1"/>
</dbReference>
<comment type="pathway">
    <text evidence="16">Pyrimidine metabolism; UMP biosynthesis via de novo pathway; (S)-dihydroorotate from bicarbonate: step 1/3.</text>
</comment>
<comment type="catalytic activity">
    <reaction evidence="14 16">
        <text>hydrogencarbonate + NH4(+) + 2 ATP = carbamoyl phosphate + 2 ADP + phosphate + 2 H(+)</text>
        <dbReference type="Rhea" id="RHEA:18029"/>
        <dbReference type="ChEBI" id="CHEBI:15378"/>
        <dbReference type="ChEBI" id="CHEBI:17544"/>
        <dbReference type="ChEBI" id="CHEBI:28938"/>
        <dbReference type="ChEBI" id="CHEBI:30616"/>
        <dbReference type="ChEBI" id="CHEBI:43474"/>
        <dbReference type="ChEBI" id="CHEBI:58228"/>
        <dbReference type="ChEBI" id="CHEBI:456216"/>
        <dbReference type="EC" id="6.3.4.16"/>
    </reaction>
</comment>
<dbReference type="CDD" id="cd01424">
    <property type="entry name" value="MGS_CPS_II"/>
    <property type="match status" value="1"/>
</dbReference>
<evidence type="ECO:0000256" key="14">
    <source>
        <dbReference type="ARBA" id="ARBA00047359"/>
    </source>
</evidence>
<dbReference type="SMART" id="SM01096">
    <property type="entry name" value="CPSase_L_D3"/>
    <property type="match status" value="1"/>
</dbReference>
<feature type="binding site" evidence="16">
    <location>
        <position position="297"/>
    </location>
    <ligand>
        <name>Mg(2+)</name>
        <dbReference type="ChEBI" id="CHEBI:18420"/>
        <label>2</label>
    </ligand>
</feature>
<evidence type="ECO:0000256" key="12">
    <source>
        <dbReference type="ARBA" id="ARBA00022975"/>
    </source>
</evidence>
<dbReference type="PRINTS" id="PR00098">
    <property type="entry name" value="CPSASE"/>
</dbReference>
<evidence type="ECO:0000256" key="11">
    <source>
        <dbReference type="ARBA" id="ARBA00022842"/>
    </source>
</evidence>
<feature type="binding site" evidence="16">
    <location>
        <position position="209"/>
    </location>
    <ligand>
        <name>ATP</name>
        <dbReference type="ChEBI" id="CHEBI:30616"/>
        <label>1</label>
    </ligand>
</feature>
<feature type="binding site" evidence="16">
    <location>
        <position position="834"/>
    </location>
    <ligand>
        <name>Mn(2+)</name>
        <dbReference type="ChEBI" id="CHEBI:29035"/>
        <label>3</label>
    </ligand>
</feature>
<dbReference type="RefSeq" id="WP_005887288.1">
    <property type="nucleotide sequence ID" value="NZ_CABMMQ010000002.1"/>
</dbReference>
<evidence type="ECO:0000256" key="4">
    <source>
        <dbReference type="ARBA" id="ARBA00022571"/>
    </source>
</evidence>
<dbReference type="FunFam" id="3.30.470.20:FF:000001">
    <property type="entry name" value="Carbamoyl-phosphate synthase large chain"/>
    <property type="match status" value="1"/>
</dbReference>
<dbReference type="GO" id="GO:0006541">
    <property type="term" value="P:glutamine metabolic process"/>
    <property type="evidence" value="ECO:0007669"/>
    <property type="project" value="TreeGrafter"/>
</dbReference>
<gene>
    <name evidence="16" type="primary">carB</name>
    <name evidence="19" type="ORF">DW663_02465</name>
</gene>
<feature type="binding site" evidence="16">
    <location>
        <position position="128"/>
    </location>
    <ligand>
        <name>ATP</name>
        <dbReference type="ChEBI" id="CHEBI:30616"/>
        <label>1</label>
    </ligand>
</feature>
<dbReference type="GO" id="GO:0044205">
    <property type="term" value="P:'de novo' UMP biosynthetic process"/>
    <property type="evidence" value="ECO:0007669"/>
    <property type="project" value="UniProtKB-UniRule"/>
</dbReference>
<comment type="catalytic activity">
    <reaction evidence="15 16">
        <text>hydrogencarbonate + L-glutamine + 2 ATP + H2O = carbamoyl phosphate + L-glutamate + 2 ADP + phosphate + 2 H(+)</text>
        <dbReference type="Rhea" id="RHEA:18633"/>
        <dbReference type="ChEBI" id="CHEBI:15377"/>
        <dbReference type="ChEBI" id="CHEBI:15378"/>
        <dbReference type="ChEBI" id="CHEBI:17544"/>
        <dbReference type="ChEBI" id="CHEBI:29985"/>
        <dbReference type="ChEBI" id="CHEBI:30616"/>
        <dbReference type="ChEBI" id="CHEBI:43474"/>
        <dbReference type="ChEBI" id="CHEBI:58228"/>
        <dbReference type="ChEBI" id="CHEBI:58359"/>
        <dbReference type="ChEBI" id="CHEBI:456216"/>
        <dbReference type="EC" id="6.3.5.5"/>
    </reaction>
</comment>
<feature type="region of interest" description="Carboxyphosphate synthetic domain" evidence="16">
    <location>
        <begin position="1"/>
        <end position="400"/>
    </location>
</feature>
<evidence type="ECO:0000256" key="6">
    <source>
        <dbReference type="ARBA" id="ARBA00022605"/>
    </source>
</evidence>
<dbReference type="GeneID" id="62764027"/>
<dbReference type="SUPFAM" id="SSF52335">
    <property type="entry name" value="Methylglyoxal synthase-like"/>
    <property type="match status" value="1"/>
</dbReference>
<dbReference type="PROSITE" id="PS51855">
    <property type="entry name" value="MGS"/>
    <property type="match status" value="1"/>
</dbReference>
<dbReference type="Pfam" id="PF02786">
    <property type="entry name" value="CPSase_L_D2"/>
    <property type="match status" value="2"/>
</dbReference>
<feature type="binding site" evidence="16">
    <location>
        <position position="748"/>
    </location>
    <ligand>
        <name>ATP</name>
        <dbReference type="ChEBI" id="CHEBI:30616"/>
        <label>2</label>
    </ligand>
</feature>
<dbReference type="GO" id="GO:0046872">
    <property type="term" value="F:metal ion binding"/>
    <property type="evidence" value="ECO:0007669"/>
    <property type="project" value="UniProtKB-KW"/>
</dbReference>
<feature type="binding site" evidence="16">
    <location>
        <position position="283"/>
    </location>
    <ligand>
        <name>Mn(2+)</name>
        <dbReference type="ChEBI" id="CHEBI:29035"/>
        <label>1</label>
    </ligand>
</feature>
<dbReference type="HAMAP" id="MF_01210_A">
    <property type="entry name" value="CPSase_L_chain_A"/>
    <property type="match status" value="1"/>
</dbReference>
<keyword evidence="12 16" id="KW-0665">Pyrimidine biosynthesis</keyword>
<evidence type="ECO:0000256" key="8">
    <source>
        <dbReference type="ARBA" id="ARBA00022737"/>
    </source>
</evidence>
<feature type="binding site" evidence="16">
    <location>
        <position position="299"/>
    </location>
    <ligand>
        <name>Mn(2+)</name>
        <dbReference type="ChEBI" id="CHEBI:29035"/>
        <label>2</label>
    </ligand>
</feature>
<dbReference type="EC" id="6.3.5.5" evidence="16"/>
<dbReference type="GO" id="GO:0004088">
    <property type="term" value="F:carbamoyl-phosphate synthase (glutamine-hydrolyzing) activity"/>
    <property type="evidence" value="ECO:0007669"/>
    <property type="project" value="UniProtKB-UniRule"/>
</dbReference>
<feature type="binding site" evidence="16">
    <location>
        <position position="822"/>
    </location>
    <ligand>
        <name>ATP</name>
        <dbReference type="ChEBI" id="CHEBI:30616"/>
        <label>2</label>
    </ligand>
</feature>
<comment type="cofactor">
    <cofactor evidence="16">
        <name>Mg(2+)</name>
        <dbReference type="ChEBI" id="CHEBI:18420"/>
    </cofactor>
    <cofactor evidence="16">
        <name>Mn(2+)</name>
        <dbReference type="ChEBI" id="CHEBI:29035"/>
    </cofactor>
    <text evidence="16">Binds 4 Mg(2+) or Mn(2+) ions per subunit.</text>
</comment>
<feature type="binding site" evidence="16">
    <location>
        <position position="836"/>
    </location>
    <ligand>
        <name>Mg(2+)</name>
        <dbReference type="ChEBI" id="CHEBI:18420"/>
        <label>4</label>
    </ligand>
</feature>
<dbReference type="InterPro" id="IPR016185">
    <property type="entry name" value="PreATP-grasp_dom_sf"/>
</dbReference>
<feature type="binding site" evidence="16">
    <location>
        <position position="297"/>
    </location>
    <ligand>
        <name>Mn(2+)</name>
        <dbReference type="ChEBI" id="CHEBI:29035"/>
        <label>1</label>
    </ligand>
</feature>
<evidence type="ECO:0000256" key="13">
    <source>
        <dbReference type="ARBA" id="ARBA00023211"/>
    </source>
</evidence>
<feature type="binding site" evidence="16">
    <location>
        <position position="207"/>
    </location>
    <ligand>
        <name>ATP</name>
        <dbReference type="ChEBI" id="CHEBI:30616"/>
        <label>1</label>
    </ligand>
</feature>
<feature type="binding site" evidence="16">
    <location>
        <position position="822"/>
    </location>
    <ligand>
        <name>Mg(2+)</name>
        <dbReference type="ChEBI" id="CHEBI:18420"/>
        <label>3</label>
    </ligand>
</feature>
<dbReference type="PROSITE" id="PS00867">
    <property type="entry name" value="CPSASE_2"/>
    <property type="match status" value="2"/>
</dbReference>
<evidence type="ECO:0000313" key="20">
    <source>
        <dbReference type="Proteomes" id="UP000284676"/>
    </source>
</evidence>
<dbReference type="InterPro" id="IPR036914">
    <property type="entry name" value="MGS-like_dom_sf"/>
</dbReference>
<dbReference type="GO" id="GO:0004087">
    <property type="term" value="F:carbamoyl-phosphate synthase (ammonia) activity"/>
    <property type="evidence" value="ECO:0007669"/>
    <property type="project" value="UniProtKB-EC"/>
</dbReference>
<dbReference type="PROSITE" id="PS50975">
    <property type="entry name" value="ATP_GRASP"/>
    <property type="match status" value="2"/>
</dbReference>
<dbReference type="GO" id="GO:0005524">
    <property type="term" value="F:ATP binding"/>
    <property type="evidence" value="ECO:0007669"/>
    <property type="project" value="UniProtKB-UniRule"/>
</dbReference>
<dbReference type="GO" id="GO:0005737">
    <property type="term" value="C:cytoplasm"/>
    <property type="evidence" value="ECO:0007669"/>
    <property type="project" value="TreeGrafter"/>
</dbReference>
<dbReference type="GO" id="GO:0006526">
    <property type="term" value="P:L-arginine biosynthetic process"/>
    <property type="evidence" value="ECO:0007669"/>
    <property type="project" value="UniProtKB-UniRule"/>
</dbReference>
<dbReference type="UniPathway" id="UPA00070">
    <property type="reaction ID" value="UER00115"/>
</dbReference>
<dbReference type="Proteomes" id="UP000284676">
    <property type="component" value="Unassembled WGS sequence"/>
</dbReference>
<evidence type="ECO:0000256" key="7">
    <source>
        <dbReference type="ARBA" id="ARBA00022723"/>
    </source>
</evidence>
<keyword evidence="10 16" id="KW-0067">ATP-binding</keyword>
<dbReference type="SMART" id="SM00851">
    <property type="entry name" value="MGS"/>
    <property type="match status" value="1"/>
</dbReference>
<feature type="domain" description="ATP-grasp" evidence="17">
    <location>
        <begin position="132"/>
        <end position="326"/>
    </location>
</feature>
<dbReference type="NCBIfam" id="NF003671">
    <property type="entry name" value="PRK05294.1"/>
    <property type="match status" value="1"/>
</dbReference>
<dbReference type="Pfam" id="PF02142">
    <property type="entry name" value="MGS"/>
    <property type="match status" value="1"/>
</dbReference>
<dbReference type="SUPFAM" id="SSF52440">
    <property type="entry name" value="PreATP-grasp domain"/>
    <property type="match status" value="2"/>
</dbReference>
<comment type="caution">
    <text evidence="16">Lacks conserved residue(s) required for the propagation of feature annotation.</text>
</comment>
<feature type="binding site" evidence="16">
    <location>
        <position position="834"/>
    </location>
    <ligand>
        <name>ATP</name>
        <dbReference type="ChEBI" id="CHEBI:30616"/>
        <label>2</label>
    </ligand>
</feature>
<dbReference type="HAMAP" id="MF_01210_B">
    <property type="entry name" value="CPSase_L_chain_B"/>
    <property type="match status" value="1"/>
</dbReference>
<dbReference type="NCBIfam" id="TIGR01369">
    <property type="entry name" value="CPSaseII_lrg"/>
    <property type="match status" value="1"/>
</dbReference>
<feature type="binding site" evidence="16">
    <location>
        <position position="283"/>
    </location>
    <ligand>
        <name>Mg(2+)</name>
        <dbReference type="ChEBI" id="CHEBI:18420"/>
        <label>1</label>
    </ligand>
</feature>
<dbReference type="Pfam" id="PF25596">
    <property type="entry name" value="CPSase_L_D1"/>
    <property type="match status" value="2"/>
</dbReference>
<dbReference type="FunFam" id="3.40.50.20:FF:000001">
    <property type="entry name" value="Carbamoyl-phosphate synthase large chain"/>
    <property type="match status" value="1"/>
</dbReference>
<keyword evidence="9 16" id="KW-0547">Nucleotide-binding</keyword>
<feature type="region of interest" description="Allosteric domain" evidence="16">
    <location>
        <begin position="932"/>
        <end position="1068"/>
    </location>
</feature>
<evidence type="ECO:0000256" key="5">
    <source>
        <dbReference type="ARBA" id="ARBA00022598"/>
    </source>
</evidence>
<evidence type="ECO:0000256" key="16">
    <source>
        <dbReference type="HAMAP-Rule" id="MF_01210"/>
    </source>
</evidence>
<feature type="binding site" evidence="16">
    <location>
        <position position="750"/>
    </location>
    <ligand>
        <name>ATP</name>
        <dbReference type="ChEBI" id="CHEBI:30616"/>
        <label>2</label>
    </ligand>
</feature>
<dbReference type="EC" id="6.3.4.16" evidence="16"/>
<dbReference type="EMBL" id="QRHL01000002">
    <property type="protein sequence ID" value="RHF74349.1"/>
    <property type="molecule type" value="Genomic_DNA"/>
</dbReference>
<keyword evidence="7" id="KW-0479">Metal-binding</keyword>
<keyword evidence="8 16" id="KW-0677">Repeat</keyword>
<feature type="binding site" evidence="16">
    <location>
        <position position="779"/>
    </location>
    <ligand>
        <name>ATP</name>
        <dbReference type="ChEBI" id="CHEBI:30616"/>
        <label>2</label>
    </ligand>
</feature>
<feature type="binding site" evidence="16">
    <location>
        <position position="781"/>
    </location>
    <ligand>
        <name>ATP</name>
        <dbReference type="ChEBI" id="CHEBI:30616"/>
        <label>2</label>
    </ligand>
</feature>
<comment type="cofactor">
    <cofactor evidence="1">
        <name>Mn(2+)</name>
        <dbReference type="ChEBI" id="CHEBI:29035"/>
    </cofactor>
</comment>
<feature type="binding site" evidence="16">
    <location>
        <position position="782"/>
    </location>
    <ligand>
        <name>ATP</name>
        <dbReference type="ChEBI" id="CHEBI:30616"/>
        <label>2</label>
    </ligand>
</feature>
<feature type="binding site" evidence="16">
    <location>
        <position position="175"/>
    </location>
    <ligand>
        <name>ATP</name>
        <dbReference type="ChEBI" id="CHEBI:30616"/>
        <label>1</label>
    </ligand>
</feature>
<feature type="binding site" evidence="16">
    <location>
        <position position="299"/>
    </location>
    <ligand>
        <name>Mg(2+)</name>
        <dbReference type="ChEBI" id="CHEBI:18420"/>
        <label>2</label>
    </ligand>
</feature>
<dbReference type="SMART" id="SM01209">
    <property type="entry name" value="GARS_A"/>
    <property type="match status" value="1"/>
</dbReference>
<feature type="binding site" evidence="16">
    <location>
        <position position="283"/>
    </location>
    <ligand>
        <name>ATP</name>
        <dbReference type="ChEBI" id="CHEBI:30616"/>
        <label>1</label>
    </ligand>
</feature>
<evidence type="ECO:0000313" key="19">
    <source>
        <dbReference type="EMBL" id="RHF74349.1"/>
    </source>
</evidence>
<dbReference type="Pfam" id="PF02787">
    <property type="entry name" value="CPSase_L_D3"/>
    <property type="match status" value="1"/>
</dbReference>
<evidence type="ECO:0000256" key="2">
    <source>
        <dbReference type="ARBA" id="ARBA00005077"/>
    </source>
</evidence>
<dbReference type="FunFam" id="1.10.1030.10:FF:000002">
    <property type="entry name" value="Carbamoyl-phosphate synthase large chain"/>
    <property type="match status" value="1"/>
</dbReference>
<dbReference type="Gene3D" id="1.10.1030.10">
    <property type="entry name" value="Carbamoyl-phosphate synthetase, large subunit oligomerisation domain"/>
    <property type="match status" value="1"/>
</dbReference>
<comment type="function">
    <text evidence="16">Large subunit of the glutamine-dependent carbamoyl phosphate synthetase (CPSase). CPSase catalyzes the formation of carbamoyl phosphate from the ammonia moiety of glutamine, carbonate, and phosphate donated by ATP, constituting the first step of 2 biosynthetic pathways, one leading to arginine and/or urea and the other to pyrimidine nucleotides. The large subunit (synthetase) binds the substrates ammonia (free or transferred from glutamine from the small subunit), hydrogencarbonate and ATP and carries out an ATP-coupled ligase reaction, activating hydrogencarbonate by forming carboxy phosphate which reacts with ammonia to form carbamoyl phosphate.</text>
</comment>
<keyword evidence="6 16" id="KW-0028">Amino-acid biosynthesis</keyword>
<keyword evidence="11" id="KW-0460">Magnesium</keyword>
<dbReference type="InterPro" id="IPR005480">
    <property type="entry name" value="CPSase_lsu_oligo"/>
</dbReference>
<proteinExistence type="inferred from homology"/>
<feature type="binding site" evidence="16">
    <location>
        <position position="168"/>
    </location>
    <ligand>
        <name>ATP</name>
        <dbReference type="ChEBI" id="CHEBI:30616"/>
        <label>1</label>
    </ligand>
</feature>
<keyword evidence="5 16" id="KW-0436">Ligase</keyword>
<dbReference type="FunFam" id="3.30.470.20:FF:000026">
    <property type="entry name" value="Carbamoyl-phosphate synthase large chain"/>
    <property type="match status" value="1"/>
</dbReference>
<comment type="similarity">
    <text evidence="3 16">Belongs to the CarB family.</text>
</comment>
<organism evidence="19 20">
    <name type="scientific">Fusobacterium mortiferum</name>
    <dbReference type="NCBI Taxonomy" id="850"/>
    <lineage>
        <taxon>Bacteria</taxon>
        <taxon>Fusobacteriati</taxon>
        <taxon>Fusobacteriota</taxon>
        <taxon>Fusobacteriia</taxon>
        <taxon>Fusobacteriales</taxon>
        <taxon>Fusobacteriaceae</taxon>
        <taxon>Fusobacterium</taxon>
    </lineage>
</organism>
<keyword evidence="4 16" id="KW-0055">Arginine biosynthesis</keyword>
<dbReference type="SUPFAM" id="SSF56059">
    <property type="entry name" value="Glutathione synthetase ATP-binding domain-like"/>
    <property type="match status" value="2"/>
</dbReference>
<dbReference type="Gene3D" id="3.30.470.20">
    <property type="entry name" value="ATP-grasp fold, B domain"/>
    <property type="match status" value="2"/>
</dbReference>
<feature type="binding site" evidence="16">
    <location>
        <position position="297"/>
    </location>
    <ligand>
        <name>ATP</name>
        <dbReference type="ChEBI" id="CHEBI:30616"/>
        <label>1</label>
    </ligand>
</feature>
<dbReference type="FunFam" id="3.40.50.20:FF:000002">
    <property type="entry name" value="Carbamoyl-phosphate synthase large chain"/>
    <property type="match status" value="1"/>
</dbReference>
<dbReference type="Gene3D" id="3.40.50.1380">
    <property type="entry name" value="Methylglyoxal synthase-like domain"/>
    <property type="match status" value="1"/>
</dbReference>
<feature type="binding site" evidence="16">
    <location>
        <position position="174"/>
    </location>
    <ligand>
        <name>ATP</name>
        <dbReference type="ChEBI" id="CHEBI:30616"/>
        <label>1</label>
    </ligand>
</feature>
<evidence type="ECO:0000259" key="17">
    <source>
        <dbReference type="PROSITE" id="PS50975"/>
    </source>
</evidence>
<dbReference type="InterPro" id="IPR058047">
    <property type="entry name" value="CPSase_preATP-grasp"/>
</dbReference>
<feature type="binding site" evidence="16">
    <location>
        <position position="834"/>
    </location>
    <ligand>
        <name>Mg(2+)</name>
        <dbReference type="ChEBI" id="CHEBI:18420"/>
        <label>3</label>
    </ligand>
</feature>
<feature type="domain" description="MGS-like" evidence="18">
    <location>
        <begin position="933"/>
        <end position="1068"/>
    </location>
</feature>
<dbReference type="NCBIfam" id="NF009455">
    <property type="entry name" value="PRK12815.1"/>
    <property type="match status" value="1"/>
</dbReference>
<dbReference type="Gene3D" id="3.30.1490.20">
    <property type="entry name" value="ATP-grasp fold, A domain"/>
    <property type="match status" value="1"/>
</dbReference>
<dbReference type="PROSITE" id="PS00866">
    <property type="entry name" value="CPSASE_1"/>
    <property type="match status" value="2"/>
</dbReference>
<feature type="binding site" evidence="16">
    <location>
        <position position="822"/>
    </location>
    <ligand>
        <name>Mn(2+)</name>
        <dbReference type="ChEBI" id="CHEBI:29035"/>
        <label>3</label>
    </ligand>
</feature>
<feature type="binding site" evidence="16">
    <location>
        <position position="297"/>
    </location>
    <ligand>
        <name>Mg(2+)</name>
        <dbReference type="ChEBI" id="CHEBI:18420"/>
        <label>1</label>
    </ligand>
</feature>
<feature type="binding site" evidence="16">
    <location>
        <position position="754"/>
    </location>
    <ligand>
        <name>ATP</name>
        <dbReference type="ChEBI" id="CHEBI:30616"/>
        <label>2</label>
    </ligand>
</feature>
<feature type="binding site" evidence="16">
    <location>
        <position position="834"/>
    </location>
    <ligand>
        <name>Mn(2+)</name>
        <dbReference type="ChEBI" id="CHEBI:29035"/>
        <label>4</label>
    </ligand>
</feature>
<evidence type="ECO:0000256" key="1">
    <source>
        <dbReference type="ARBA" id="ARBA00001936"/>
    </source>
</evidence>
<feature type="region of interest" description="Carbamoyl phosphate synthetic domain" evidence="16">
    <location>
        <begin position="549"/>
        <end position="931"/>
    </location>
</feature>
<evidence type="ECO:0000256" key="15">
    <source>
        <dbReference type="ARBA" id="ARBA00048816"/>
    </source>
</evidence>
<dbReference type="PANTHER" id="PTHR11405">
    <property type="entry name" value="CARBAMOYLTRANSFERASE FAMILY MEMBER"/>
    <property type="match status" value="1"/>
</dbReference>
<feature type="binding site" evidence="16">
    <location>
        <position position="214"/>
    </location>
    <ligand>
        <name>ATP</name>
        <dbReference type="ChEBI" id="CHEBI:30616"/>
        <label>1</label>
    </ligand>
</feature>
<protein>
    <recommendedName>
        <fullName evidence="16">Carbamoyl phosphate synthase large chain</fullName>
        <ecNumber evidence="16">6.3.4.16</ecNumber>
        <ecNumber evidence="16">6.3.5.5</ecNumber>
    </recommendedName>
    <alternativeName>
        <fullName evidence="16">Carbamoyl phosphate synthetase ammonia chain</fullName>
    </alternativeName>
</protein>
<sequence length="1068" mass="118557">MLDKSIKKTLVIGSGPIIIGQAAEFDYSGTQACETLKKEGIEVVLINSNPATIMTDKAVADRIYIEPITVEFVEKVIAKERPDSILAGMGGQTALNMAVELAEKGILDKYGVKVIGTPIESIKRGEDRELFREAMEKIGEPIIKSKIVESLEEGFKVANEIGYPVVVRPAYTLGGTGGGFANNDAELEDILSKGLALSRVGQVLIEKSILGWKEIEYEVIRDANGNAITVCNMENIDPVGIHTGDSIVVAPSQTLSDREYQMLRTSALKIVNEIGVVGGCNVQFALHPKSFEYAIIEINPRVSRSSALASKATGYPIARVATRLSLGYLLDEVKNEVTGKTFACFEPALDYIVVKIPKWPFDKFKKANKRLGTKMMATGEVMAIGNNFEAAFQKGLRSLEIGRFSFEHPVVKKMTIEELKAAVVKPDDERIFVVAEMLRRGYIKERLQKLTGIDKFFMEKIEWIVKQEELLKKMKFKDLDEHYLRNLKKKGFSDKGIASLMGISERDIERKRKAYNIIPTYKMVDTCAGEFAADSSYFYSTYDQFDEVVVSNNRKVVVIGSGPIRIGQGIEFDYCTVHAVKTLKKLGIESIIINNNPETVSTDFSTADKLYFEPLVTEDIMAILEKEKPEGVILQFGGQTAIKLANDLSDRGIKIIGTSADKIDEAEDRERFEEMMEELNINRPKGRGVWDVAHGIEIANEIGYPVLVRPSYVLGGQGMEICHDEYNLVKYLEASFERDSANPVLIDKYLNGIELEVDAICDGEDVLIPGVMEHLERAGVHSGDSITIYPQQNLYEGTEEELLEITKKMAKALEVKGMMNIQFIAYQNKLYVIEVNPRSSRTVPYISKVSGVPAIEIATRVALGEKLKDLGYGTGIYKKPNVVAVKVPVFSTEKLSSVEVSLGPEMRSTGEVLGVGNNVDEAIFKGLLGAKRVHLIQDRKILVTIRDKDKEEFLPIAKSLVKHGSTLFATKGTQKFLAENGVESTLVNRIGEESPNINDVLKNREVDLLINTPTKANDAQRDGFKMRRTAIEYGVDVLTSLDTINAILRMQDSHIDESKLDVFDVSKI</sequence>
<feature type="domain" description="ATP-grasp" evidence="17">
    <location>
        <begin position="673"/>
        <end position="863"/>
    </location>
</feature>
<feature type="binding site" evidence="16">
    <location>
        <position position="240"/>
    </location>
    <ligand>
        <name>ATP</name>
        <dbReference type="ChEBI" id="CHEBI:30616"/>
        <label>1</label>
    </ligand>
</feature>
<feature type="binding site" evidence="16">
    <location>
        <position position="834"/>
    </location>
    <ligand>
        <name>Mg(2+)</name>
        <dbReference type="ChEBI" id="CHEBI:18420"/>
        <label>4</label>
    </ligand>
</feature>
<dbReference type="InterPro" id="IPR011607">
    <property type="entry name" value="MGS-like_dom"/>
</dbReference>
<feature type="binding site" evidence="16">
    <location>
        <position position="836"/>
    </location>
    <ligand>
        <name>Mn(2+)</name>
        <dbReference type="ChEBI" id="CHEBI:29035"/>
        <label>4</label>
    </ligand>
</feature>
<dbReference type="Gene3D" id="3.40.50.20">
    <property type="match status" value="2"/>
</dbReference>
<dbReference type="InterPro" id="IPR011761">
    <property type="entry name" value="ATP-grasp"/>
</dbReference>
<evidence type="ECO:0000256" key="10">
    <source>
        <dbReference type="ARBA" id="ARBA00022840"/>
    </source>
</evidence>
<dbReference type="InterPro" id="IPR036897">
    <property type="entry name" value="CarbamoylP_synth_lsu_oligo_sf"/>
</dbReference>
<accession>A0A414Q0M0</accession>
<keyword evidence="13" id="KW-0464">Manganese</keyword>
<dbReference type="AlphaFoldDB" id="A0A414Q0M0"/>
<feature type="binding site" evidence="16">
    <location>
        <position position="297"/>
    </location>
    <ligand>
        <name>Mn(2+)</name>
        <dbReference type="ChEBI" id="CHEBI:29035"/>
        <label>2</label>
    </ligand>
</feature>
<comment type="domain">
    <text evidence="16">The large subunit is composed of 2 ATP-grasp domains that are involved in binding the 2 ATP molecules needed for carbamoyl phosphate synthesis. The N-terminal ATP-grasp domain (referred to as the carboxyphosphate synthetic component) catalyzes the ATP-dependent phosphorylation of hydrogencarbonate to carboxyphosphate and the subsequent nucleophilic attack by ammonia to form a carbamate intermediate. The C-terminal ATP-grasp domain (referred to as the carbamoyl phosphate synthetic component) then catalyzes the phosphorylation of carbamate with the second ATP to form the end product carbamoyl phosphate. The reactive and unstable enzyme intermediates are sequentially channeled from one active site to the next through the interior of the protein over a distance of at least 96 A.</text>
</comment>
<evidence type="ECO:0000256" key="9">
    <source>
        <dbReference type="ARBA" id="ARBA00022741"/>
    </source>
</evidence>
<comment type="caution">
    <text evidence="19">The sequence shown here is derived from an EMBL/GenBank/DDBJ whole genome shotgun (WGS) entry which is preliminary data.</text>
</comment>
<comment type="subunit">
    <text evidence="16">Composed of two chains; the small (or glutamine) chain promotes the hydrolysis of glutamine to ammonia, which is used by the large (or ammonia) chain to synthesize carbamoyl phosphate. Tetramer of heterodimers (alpha,beta)4.</text>
</comment>
<feature type="binding site" evidence="16">
    <location>
        <position position="241"/>
    </location>
    <ligand>
        <name>ATP</name>
        <dbReference type="ChEBI" id="CHEBI:30616"/>
        <label>1</label>
    </ligand>
</feature>
<feature type="binding site" evidence="16">
    <location>
        <position position="709"/>
    </location>
    <ligand>
        <name>ATP</name>
        <dbReference type="ChEBI" id="CHEBI:30616"/>
        <label>2</label>
    </ligand>
</feature>
<comment type="pathway">
    <text evidence="2 16">Amino-acid biosynthesis; L-arginine biosynthesis; carbamoyl phosphate from bicarbonate: step 1/1.</text>
</comment>
<reference evidence="19 20" key="1">
    <citation type="submission" date="2018-08" db="EMBL/GenBank/DDBJ databases">
        <title>A genome reference for cultivated species of the human gut microbiota.</title>
        <authorList>
            <person name="Zou Y."/>
            <person name="Xue W."/>
            <person name="Luo G."/>
        </authorList>
    </citation>
    <scope>NUCLEOTIDE SEQUENCE [LARGE SCALE GENOMIC DNA]</scope>
    <source>
        <strain evidence="19 20">AM25-1</strain>
    </source>
</reference>
<dbReference type="InterPro" id="IPR006275">
    <property type="entry name" value="CPSase_lsu"/>
</dbReference>
<feature type="binding site" evidence="16">
    <location>
        <position position="242"/>
    </location>
    <ligand>
        <name>ATP</name>
        <dbReference type="ChEBI" id="CHEBI:30616"/>
        <label>1</label>
    </ligand>
</feature>